<dbReference type="Proteomes" id="UP000008370">
    <property type="component" value="Unassembled WGS sequence"/>
</dbReference>
<sequence length="127" mass="14385">MYKVTRKLSTDNTAAVVSARVFLCSSVYRLRATLDKAELFNEFINPELRDHMRETILDNAHKIHRRYLEGEFEDQPARLAGLVDGLRGFGVNDEEIDAIIAISKNVDGVPSEEQDKEPTQGQDDPDH</sequence>
<protein>
    <submittedName>
        <fullName evidence="2">Uncharacterized protein</fullName>
    </submittedName>
</protein>
<evidence type="ECO:0000313" key="3">
    <source>
        <dbReference type="Proteomes" id="UP000008370"/>
    </source>
</evidence>
<dbReference type="HOGENOM" id="CLU_1971310_0_0_1"/>
<keyword evidence="3" id="KW-1185">Reference proteome</keyword>
<accession>K5VBS4</accession>
<dbReference type="GeneID" id="18911950"/>
<dbReference type="EMBL" id="JH930933">
    <property type="protein sequence ID" value="EKM48558.1"/>
    <property type="molecule type" value="Genomic_DNA"/>
</dbReference>
<feature type="region of interest" description="Disordered" evidence="1">
    <location>
        <begin position="103"/>
        <end position="127"/>
    </location>
</feature>
<evidence type="ECO:0000313" key="2">
    <source>
        <dbReference type="EMBL" id="EKM48558.1"/>
    </source>
</evidence>
<dbReference type="RefSeq" id="XP_007402890.1">
    <property type="nucleotide sequence ID" value="XM_007402828.1"/>
</dbReference>
<dbReference type="KEGG" id="pco:PHACADRAFT_202666"/>
<evidence type="ECO:0000256" key="1">
    <source>
        <dbReference type="SAM" id="MobiDB-lite"/>
    </source>
</evidence>
<gene>
    <name evidence="2" type="ORF">PHACADRAFT_202666</name>
</gene>
<dbReference type="AlphaFoldDB" id="K5VBS4"/>
<proteinExistence type="predicted"/>
<name>K5VBS4_PHACS</name>
<organism evidence="2 3">
    <name type="scientific">Phanerochaete carnosa (strain HHB-10118-sp)</name>
    <name type="common">White-rot fungus</name>
    <name type="synonym">Peniophora carnosa</name>
    <dbReference type="NCBI Taxonomy" id="650164"/>
    <lineage>
        <taxon>Eukaryota</taxon>
        <taxon>Fungi</taxon>
        <taxon>Dikarya</taxon>
        <taxon>Basidiomycota</taxon>
        <taxon>Agaricomycotina</taxon>
        <taxon>Agaricomycetes</taxon>
        <taxon>Polyporales</taxon>
        <taxon>Phanerochaetaceae</taxon>
        <taxon>Phanerochaete</taxon>
    </lineage>
</organism>
<reference evidence="2 3" key="1">
    <citation type="journal article" date="2012" name="BMC Genomics">
        <title>Comparative genomics of the white-rot fungi, Phanerochaete carnosa and P. chrysosporium, to elucidate the genetic basis of the distinct wood types they colonize.</title>
        <authorList>
            <person name="Suzuki H."/>
            <person name="MacDonald J."/>
            <person name="Syed K."/>
            <person name="Salamov A."/>
            <person name="Hori C."/>
            <person name="Aerts A."/>
            <person name="Henrissat B."/>
            <person name="Wiebenga A."/>
            <person name="vanKuyk P.A."/>
            <person name="Barry K."/>
            <person name="Lindquist E."/>
            <person name="LaButti K."/>
            <person name="Lapidus A."/>
            <person name="Lucas S."/>
            <person name="Coutinho P."/>
            <person name="Gong Y."/>
            <person name="Samejima M."/>
            <person name="Mahadevan R."/>
            <person name="Abou-Zaid M."/>
            <person name="de Vries R.P."/>
            <person name="Igarashi K."/>
            <person name="Yadav J.S."/>
            <person name="Grigoriev I.V."/>
            <person name="Master E.R."/>
        </authorList>
    </citation>
    <scope>NUCLEOTIDE SEQUENCE [LARGE SCALE GENOMIC DNA]</scope>
    <source>
        <strain evidence="2 3">HHB-10118-sp</strain>
    </source>
</reference>
<dbReference type="InParanoid" id="K5VBS4"/>